<feature type="compositionally biased region" description="Low complexity" evidence="1">
    <location>
        <begin position="55"/>
        <end position="70"/>
    </location>
</feature>
<dbReference type="Proteomes" id="UP000315128">
    <property type="component" value="Chromosome"/>
</dbReference>
<gene>
    <name evidence="3" type="ORF">FLP15_06880</name>
</gene>
<dbReference type="AlphaFoldDB" id="A0A514Z8L3"/>
<feature type="compositionally biased region" description="Polar residues" evidence="1">
    <location>
        <begin position="261"/>
        <end position="277"/>
    </location>
</feature>
<feature type="region of interest" description="Disordered" evidence="1">
    <location>
        <begin position="575"/>
        <end position="596"/>
    </location>
</feature>
<dbReference type="Gene3D" id="2.60.40.10">
    <property type="entry name" value="Immunoglobulins"/>
    <property type="match status" value="2"/>
</dbReference>
<evidence type="ECO:0000256" key="2">
    <source>
        <dbReference type="SAM" id="Phobius"/>
    </source>
</evidence>
<evidence type="ECO:0000313" key="4">
    <source>
        <dbReference type="Proteomes" id="UP000315128"/>
    </source>
</evidence>
<feature type="region of interest" description="Disordered" evidence="1">
    <location>
        <begin position="238"/>
        <end position="288"/>
    </location>
</feature>
<dbReference type="InterPro" id="IPR013783">
    <property type="entry name" value="Ig-like_fold"/>
</dbReference>
<proteinExistence type="predicted"/>
<accession>A0A514Z8L3</accession>
<feature type="transmembrane region" description="Helical" evidence="2">
    <location>
        <begin position="654"/>
        <end position="672"/>
    </location>
</feature>
<feature type="compositionally biased region" description="Polar residues" evidence="1">
    <location>
        <begin position="579"/>
        <end position="596"/>
    </location>
</feature>
<evidence type="ECO:0008006" key="5">
    <source>
        <dbReference type="Google" id="ProtNLM"/>
    </source>
</evidence>
<dbReference type="RefSeq" id="WP_142766499.1">
    <property type="nucleotide sequence ID" value="NZ_CP041356.1"/>
</dbReference>
<reference evidence="3 4" key="1">
    <citation type="submission" date="2019-07" db="EMBL/GenBank/DDBJ databases">
        <title>Genome sequencing of KACC 19320.</title>
        <authorList>
            <person name="Heo J."/>
            <person name="Kim S.-J."/>
            <person name="Kim J.-S."/>
            <person name="Hong S.-B."/>
            <person name="Kwon S.-W."/>
        </authorList>
    </citation>
    <scope>NUCLEOTIDE SEQUENCE [LARGE SCALE GENOMIC DNA]</scope>
    <source>
        <strain evidence="3 4">KACC 19320</strain>
    </source>
</reference>
<dbReference type="OrthoDB" id="2243578at2"/>
<feature type="compositionally biased region" description="Low complexity" evidence="1">
    <location>
        <begin position="278"/>
        <end position="288"/>
    </location>
</feature>
<keyword evidence="4" id="KW-1185">Reference proteome</keyword>
<protein>
    <recommendedName>
        <fullName evidence="5">Prealbumin-like fold domain-containing protein</fullName>
    </recommendedName>
</protein>
<keyword evidence="2" id="KW-0472">Membrane</keyword>
<keyword evidence="2" id="KW-0812">Transmembrane</keyword>
<organism evidence="3 4">
    <name type="scientific">Lactococcus protaetiae</name>
    <dbReference type="NCBI Taxonomy" id="2592653"/>
    <lineage>
        <taxon>Bacteria</taxon>
        <taxon>Bacillati</taxon>
        <taxon>Bacillota</taxon>
        <taxon>Bacilli</taxon>
        <taxon>Lactobacillales</taxon>
        <taxon>Streptococcaceae</taxon>
        <taxon>Lactococcus</taxon>
    </lineage>
</organism>
<feature type="region of interest" description="Disordered" evidence="1">
    <location>
        <begin position="55"/>
        <end position="92"/>
    </location>
</feature>
<dbReference type="EMBL" id="CP041356">
    <property type="protein sequence ID" value="QDK70928.1"/>
    <property type="molecule type" value="Genomic_DNA"/>
</dbReference>
<feature type="compositionally biased region" description="Low complexity" evidence="1">
    <location>
        <begin position="238"/>
        <end position="247"/>
    </location>
</feature>
<name>A0A514Z8L3_9LACT</name>
<keyword evidence="2" id="KW-1133">Transmembrane helix</keyword>
<dbReference type="KEGG" id="lack:FLP15_06880"/>
<feature type="compositionally biased region" description="Polar residues" evidence="1">
    <location>
        <begin position="79"/>
        <end position="92"/>
    </location>
</feature>
<sequence>MKLPTVKSLNRNVALSCVTLLTITTLGGVLLTTTAAFAASSGEIIINAQSAAPQMTNDGTQTGNTNIGQTSGAGGQGNTSGTTNDGSDQSALDANSTMANVTFSATPITPDTANGKTAANMVAPTIASDGTTSTTGAGYVINNSVNSGVPYDATTNSNGVATLSSLPNGYYLVQQETKVGGVYEIQPFIVNVDGNTGSATSPTSPGAVTNVYPKLDLTTTMNTQNTAVTNAEDAVTNTLNNNTATPNDLSPATSAKAGALNTPTSNQSDLTDLSVSDTGNTTTAAGGNQVSFNLNTSFDASQVTNAADGSTTSTSYTDSSGNSYITGSYSITDILPTDSSTKQQLATLNNNLTGDVTDDVTIPSIVLTTGDDAGKDLLLSLKANTDYTATSTDGKTITIALTSQGQVDIANQIAAATGTPVGQVSGTLNIQVATTVPTTAVGSAMNLVTTNVTNAFGTTLTTGSAGNTTASSTLNVGGLDIEKVDTDNSPIKNVTNGATFVLINAASWADAQKLVRDNAASFDNTIPMKQITDSSTGAALVLGNSSGAVDASGATMTPVSAVSSTTDGTLSFTGLDLSGSGNSSKTTQGQSNTGASGNYYAVEVKAPTGYQLPNPSTGANVFGPTNSMNVSTNPVQNLIQNSKPFALPFTGGKGIIGVIILAGTLTVGGVVIRKRHGDKVSEF</sequence>
<evidence type="ECO:0000313" key="3">
    <source>
        <dbReference type="EMBL" id="QDK70928.1"/>
    </source>
</evidence>
<evidence type="ECO:0000256" key="1">
    <source>
        <dbReference type="SAM" id="MobiDB-lite"/>
    </source>
</evidence>